<dbReference type="STRING" id="1513271.XM47_13855"/>
<organism evidence="1 2">
    <name type="scientific">Catenovulum maritimum</name>
    <dbReference type="NCBI Taxonomy" id="1513271"/>
    <lineage>
        <taxon>Bacteria</taxon>
        <taxon>Pseudomonadati</taxon>
        <taxon>Pseudomonadota</taxon>
        <taxon>Gammaproteobacteria</taxon>
        <taxon>Alteromonadales</taxon>
        <taxon>Alteromonadaceae</taxon>
        <taxon>Catenovulum</taxon>
    </lineage>
</organism>
<dbReference type="RefSeq" id="WP_048693668.1">
    <property type="nucleotide sequence ID" value="NZ_KQ130496.1"/>
</dbReference>
<keyword evidence="2" id="KW-1185">Reference proteome</keyword>
<sequence>MNLLKDPFISTNHGKASLKEILTTDTDYQLQYFFDEIQLAMLQMLASLTTVVLKPTVTELKGYLDSGITAEQYDTTLSKIETKWFEDDSFMQSKSSGEKGFQTASVSKLISGIEFGDSKDASGLFSDADKVSIACSDCIHVLNYNLHMNISGQYFGRYGATGIRGGGVLTTLISGKSLKETILFNTVAIDFYDSLSVLNESVSDLLMWADPPQGKLYSASEIGLSRGLFALAYHIKLGKQEGNCVCDICGAESGVTYRTLDYLKYNGKYGSVKTDKGKENGAGLWLHPYTPRSVSEKGVFSLVPIGLTWSSWQDLASLVIEQDINDNSNAIPSYIVTQFRENFKVPINLIIGGNITKKASVVSRVYDLYSMPSTLSKNTRRISEVIDTGLRQKEALSHAFNKLFVTGYDKNFVSRIKEQAMQRFVANAQQIIQQILLDVDRKEAADLRTEAKAALNKEAKAVFKTVQRKYQHDLPLFKALVKGRSALYRTK</sequence>
<dbReference type="PATRIC" id="fig|1513271.3.peg.2847"/>
<dbReference type="InterPro" id="IPR013381">
    <property type="entry name" value="CRISPR-assoc_prot_Cse1"/>
</dbReference>
<dbReference type="EMBL" id="LAZL01000023">
    <property type="protein sequence ID" value="KMT64537.1"/>
    <property type="molecule type" value="Genomic_DNA"/>
</dbReference>
<comment type="caution">
    <text evidence="1">The sequence shown here is derived from an EMBL/GenBank/DDBJ whole genome shotgun (WGS) entry which is preliminary data.</text>
</comment>
<dbReference type="OrthoDB" id="5392377at2"/>
<reference evidence="1 2" key="1">
    <citation type="submission" date="2015-04" db="EMBL/GenBank/DDBJ databases">
        <title>Draft Genome Sequence of the Novel Agar-Digesting Marine Bacterium Q1.</title>
        <authorList>
            <person name="Li Y."/>
            <person name="Li D."/>
            <person name="Chen G."/>
            <person name="Du Z."/>
        </authorList>
    </citation>
    <scope>NUCLEOTIDE SEQUENCE [LARGE SCALE GENOMIC DNA]</scope>
    <source>
        <strain evidence="1 2">Q1</strain>
    </source>
</reference>
<name>A0A0J8GP48_9ALTE</name>
<evidence type="ECO:0008006" key="3">
    <source>
        <dbReference type="Google" id="ProtNLM"/>
    </source>
</evidence>
<evidence type="ECO:0000313" key="1">
    <source>
        <dbReference type="EMBL" id="KMT64537.1"/>
    </source>
</evidence>
<protein>
    <recommendedName>
        <fullName evidence="3">CRISPR-associated protein Cse1</fullName>
    </recommendedName>
</protein>
<gene>
    <name evidence="1" type="ORF">XM47_13855</name>
</gene>
<dbReference type="Proteomes" id="UP000037600">
    <property type="component" value="Unassembled WGS sequence"/>
</dbReference>
<evidence type="ECO:0000313" key="2">
    <source>
        <dbReference type="Proteomes" id="UP000037600"/>
    </source>
</evidence>
<dbReference type="AlphaFoldDB" id="A0A0J8GP48"/>
<dbReference type="Pfam" id="PF09481">
    <property type="entry name" value="CRISPR_Cse1"/>
    <property type="match status" value="1"/>
</dbReference>
<proteinExistence type="predicted"/>
<accession>A0A0J8GP48</accession>